<dbReference type="Pfam" id="PF00872">
    <property type="entry name" value="Transposase_mut"/>
    <property type="match status" value="1"/>
</dbReference>
<dbReference type="AlphaFoldDB" id="A0A430F5J3"/>
<evidence type="ECO:0000256" key="6">
    <source>
        <dbReference type="SAM" id="MobiDB-lite"/>
    </source>
</evidence>
<reference evidence="7 8" key="1">
    <citation type="submission" date="2018-09" db="EMBL/GenBank/DDBJ databases">
        <title>Characterization of the phylogenetic diversity of five novel species belonging to the genus Bifidobacterium.</title>
        <authorList>
            <person name="Lugli G.A."/>
            <person name="Duranti S."/>
            <person name="Milani C."/>
        </authorList>
    </citation>
    <scope>NUCLEOTIDE SEQUENCE [LARGE SCALE GENOMIC DNA]</scope>
    <source>
        <strain evidence="7 8">2020B</strain>
    </source>
</reference>
<keyword evidence="5" id="KW-0233">DNA recombination</keyword>
<feature type="compositionally biased region" description="Low complexity" evidence="6">
    <location>
        <begin position="371"/>
        <end position="391"/>
    </location>
</feature>
<evidence type="ECO:0000313" key="8">
    <source>
        <dbReference type="Proteomes" id="UP000288052"/>
    </source>
</evidence>
<sequence length="444" mass="50385">MRTRSKRARKCPVCGLPMRKNGHDRNGRQRWQCDTCKATTTATIESRSRVSLLRAFLDWLLEAAPQRRPGCDAHTFRRRSAWCWDLSPRIHPDGVVHHVVMADGTWVNGWCLLTAIDGTDGEVLAWQWCSHESTAAYQALFAQLTPPDVLVCDGMKGILKACHEAWPDTRIQRCLVRVQRDTRADLTSKPRLQAGRELERLADILTRVHDADAAVRWGGALNAWHERRKRMLSERTYAKDTPDDPRAATSRGGWWWTHLPLRRAYLRLERLFKDGTLFCFLDPALNTLGPVPRDSNRLEGSINAALKRMLVNHRGLPEAHMRRACEWHCYMHSARPDPTRPASSNNTTRTPRSPPSMMTTTNQPSNPPSAPASTGTNSTTTPATPTAPTRSLNQHKMTYMPYMPKISWMTPLSTSLTVNTKKPRPILGRGFLRVPPQGFEPWTR</sequence>
<comment type="similarity">
    <text evidence="2">Belongs to the transposase mutator family.</text>
</comment>
<evidence type="ECO:0000313" key="7">
    <source>
        <dbReference type="EMBL" id="RSX46050.1"/>
    </source>
</evidence>
<dbReference type="GO" id="GO:0004803">
    <property type="term" value="F:transposase activity"/>
    <property type="evidence" value="ECO:0007669"/>
    <property type="project" value="InterPro"/>
</dbReference>
<dbReference type="InterPro" id="IPR048004">
    <property type="entry name" value="IS1249_transpos"/>
</dbReference>
<feature type="region of interest" description="Disordered" evidence="6">
    <location>
        <begin position="334"/>
        <end position="395"/>
    </location>
</feature>
<organism evidence="7 8">
    <name type="scientific">Bifidobacterium castoris</name>
    <dbReference type="NCBI Taxonomy" id="2306972"/>
    <lineage>
        <taxon>Bacteria</taxon>
        <taxon>Bacillati</taxon>
        <taxon>Actinomycetota</taxon>
        <taxon>Actinomycetes</taxon>
        <taxon>Bifidobacteriales</taxon>
        <taxon>Bifidobacteriaceae</taxon>
        <taxon>Bifidobacterium</taxon>
    </lineage>
</organism>
<evidence type="ECO:0000256" key="1">
    <source>
        <dbReference type="ARBA" id="ARBA00002190"/>
    </source>
</evidence>
<evidence type="ECO:0000256" key="2">
    <source>
        <dbReference type="ARBA" id="ARBA00010961"/>
    </source>
</evidence>
<dbReference type="GO" id="GO:0003677">
    <property type="term" value="F:DNA binding"/>
    <property type="evidence" value="ECO:0007669"/>
    <property type="project" value="UniProtKB-KW"/>
</dbReference>
<keyword evidence="3" id="KW-0815">Transposition</keyword>
<dbReference type="NCBIfam" id="NF033544">
    <property type="entry name" value="transpos_IS1249"/>
    <property type="match status" value="1"/>
</dbReference>
<evidence type="ECO:0000256" key="3">
    <source>
        <dbReference type="ARBA" id="ARBA00022578"/>
    </source>
</evidence>
<evidence type="ECO:0000256" key="5">
    <source>
        <dbReference type="ARBA" id="ARBA00023172"/>
    </source>
</evidence>
<comment type="function">
    <text evidence="1">Required for the transposition of the insertion element.</text>
</comment>
<comment type="caution">
    <text evidence="7">The sequence shown here is derived from an EMBL/GenBank/DDBJ whole genome shotgun (WGS) entry which is preliminary data.</text>
</comment>
<proteinExistence type="inferred from homology"/>
<gene>
    <name evidence="7" type="ORF">D2E22_1806</name>
</gene>
<feature type="compositionally biased region" description="Low complexity" evidence="6">
    <location>
        <begin position="343"/>
        <end position="364"/>
    </location>
</feature>
<name>A0A430F5J3_9BIFI</name>
<protein>
    <submittedName>
        <fullName evidence="7">Transposase</fullName>
    </submittedName>
</protein>
<dbReference type="GO" id="GO:0006313">
    <property type="term" value="P:DNA transposition"/>
    <property type="evidence" value="ECO:0007669"/>
    <property type="project" value="InterPro"/>
</dbReference>
<dbReference type="Proteomes" id="UP000288052">
    <property type="component" value="Unassembled WGS sequence"/>
</dbReference>
<keyword evidence="4" id="KW-0238">DNA-binding</keyword>
<dbReference type="EMBL" id="QXGI01000009">
    <property type="protein sequence ID" value="RSX46050.1"/>
    <property type="molecule type" value="Genomic_DNA"/>
</dbReference>
<dbReference type="InterPro" id="IPR001207">
    <property type="entry name" value="Transposase_mutator"/>
</dbReference>
<evidence type="ECO:0000256" key="4">
    <source>
        <dbReference type="ARBA" id="ARBA00023125"/>
    </source>
</evidence>
<accession>A0A430F5J3</accession>
<keyword evidence="8" id="KW-1185">Reference proteome</keyword>